<dbReference type="PANTHER" id="PTHR24559">
    <property type="entry name" value="TRANSPOSON TY3-I GAG-POL POLYPROTEIN"/>
    <property type="match status" value="1"/>
</dbReference>
<keyword evidence="1" id="KW-1133">Transmembrane helix</keyword>
<dbReference type="InterPro" id="IPR043502">
    <property type="entry name" value="DNA/RNA_pol_sf"/>
</dbReference>
<evidence type="ECO:0000313" key="4">
    <source>
        <dbReference type="Proteomes" id="UP000826656"/>
    </source>
</evidence>
<dbReference type="Gene3D" id="3.30.70.270">
    <property type="match status" value="1"/>
</dbReference>
<dbReference type="Pfam" id="PF00078">
    <property type="entry name" value="RVT_1"/>
    <property type="match status" value="1"/>
</dbReference>
<evidence type="ECO:0000313" key="3">
    <source>
        <dbReference type="EMBL" id="KAH0778851.1"/>
    </source>
</evidence>
<dbReference type="CDD" id="cd01647">
    <property type="entry name" value="RT_LTR"/>
    <property type="match status" value="1"/>
</dbReference>
<name>A0ABQ7WDQ1_SOLTU</name>
<dbReference type="InterPro" id="IPR053134">
    <property type="entry name" value="RNA-dir_DNA_polymerase"/>
</dbReference>
<gene>
    <name evidence="3" type="ORF">KY290_005278</name>
</gene>
<sequence>MPPRRAYIRNGNAKNANTAPSVLDQEVSNAEFWNAIQLLGQSVTNQNNQQVSVPTNANVWSATTRVQDFVRMNPPEFLGSQIGEDPQNFINEVKKIFEVIQVTQNDRVELAPYQLKDVFPDEPILEWKGSSLAPMGLFISYVKARKMISKGCLYHLVWVKDSSSETPTLELVTVVNEFPEVFPEDLPKVPPERMAQTELNELKEQLKDLLEKGFIRPSISPWGIPVLFVKKINGSLRMRIDYRQLNKVTIKNKYPIPRIDDLFDQLQGASHFSKINLRSGYHQLRVRDSDIPKIAFRTRYGHYEFVVMLFGLTNAFAAFMDLINRVFKQYLDLFVIVFIDDIPI</sequence>
<keyword evidence="1" id="KW-0812">Transmembrane</keyword>
<dbReference type="Gene3D" id="3.10.10.10">
    <property type="entry name" value="HIV Type 1 Reverse Transcriptase, subunit A, domain 1"/>
    <property type="match status" value="1"/>
</dbReference>
<proteinExistence type="predicted"/>
<dbReference type="EMBL" id="JAIVGD010000002">
    <property type="protein sequence ID" value="KAH0778851.1"/>
    <property type="molecule type" value="Genomic_DNA"/>
</dbReference>
<accession>A0ABQ7WDQ1</accession>
<feature type="transmembrane region" description="Helical" evidence="1">
    <location>
        <begin position="303"/>
        <end position="323"/>
    </location>
</feature>
<comment type="caution">
    <text evidence="3">The sequence shown here is derived from an EMBL/GenBank/DDBJ whole genome shotgun (WGS) entry which is preliminary data.</text>
</comment>
<feature type="domain" description="Reverse transcriptase" evidence="2">
    <location>
        <begin position="230"/>
        <end position="342"/>
    </location>
</feature>
<dbReference type="InterPro" id="IPR000477">
    <property type="entry name" value="RT_dom"/>
</dbReference>
<keyword evidence="1" id="KW-0472">Membrane</keyword>
<reference evidence="3 4" key="1">
    <citation type="journal article" date="2021" name="bioRxiv">
        <title>Chromosome-scale and haplotype-resolved genome assembly of a tetraploid potato cultivar.</title>
        <authorList>
            <person name="Sun H."/>
            <person name="Jiao W.-B."/>
            <person name="Krause K."/>
            <person name="Campoy J.A."/>
            <person name="Goel M."/>
            <person name="Folz-Donahue K."/>
            <person name="Kukat C."/>
            <person name="Huettel B."/>
            <person name="Schneeberger K."/>
        </authorList>
    </citation>
    <scope>NUCLEOTIDE SEQUENCE [LARGE SCALE GENOMIC DNA]</scope>
    <source>
        <strain evidence="3">SolTubOtavaFocal</strain>
        <tissue evidence="3">Leaves</tissue>
    </source>
</reference>
<dbReference type="SUPFAM" id="SSF56672">
    <property type="entry name" value="DNA/RNA polymerases"/>
    <property type="match status" value="1"/>
</dbReference>
<evidence type="ECO:0000259" key="2">
    <source>
        <dbReference type="Pfam" id="PF00078"/>
    </source>
</evidence>
<protein>
    <recommendedName>
        <fullName evidence="2">Reverse transcriptase domain-containing protein</fullName>
    </recommendedName>
</protein>
<dbReference type="Proteomes" id="UP000826656">
    <property type="component" value="Unassembled WGS sequence"/>
</dbReference>
<keyword evidence="4" id="KW-1185">Reference proteome</keyword>
<dbReference type="PANTHER" id="PTHR24559:SF444">
    <property type="entry name" value="REVERSE TRANSCRIPTASE DOMAIN-CONTAINING PROTEIN"/>
    <property type="match status" value="1"/>
</dbReference>
<evidence type="ECO:0000256" key="1">
    <source>
        <dbReference type="SAM" id="Phobius"/>
    </source>
</evidence>
<dbReference type="InterPro" id="IPR043128">
    <property type="entry name" value="Rev_trsase/Diguanyl_cyclase"/>
</dbReference>
<organism evidence="3 4">
    <name type="scientific">Solanum tuberosum</name>
    <name type="common">Potato</name>
    <dbReference type="NCBI Taxonomy" id="4113"/>
    <lineage>
        <taxon>Eukaryota</taxon>
        <taxon>Viridiplantae</taxon>
        <taxon>Streptophyta</taxon>
        <taxon>Embryophyta</taxon>
        <taxon>Tracheophyta</taxon>
        <taxon>Spermatophyta</taxon>
        <taxon>Magnoliopsida</taxon>
        <taxon>eudicotyledons</taxon>
        <taxon>Gunneridae</taxon>
        <taxon>Pentapetalae</taxon>
        <taxon>asterids</taxon>
        <taxon>lamiids</taxon>
        <taxon>Solanales</taxon>
        <taxon>Solanaceae</taxon>
        <taxon>Solanoideae</taxon>
        <taxon>Solaneae</taxon>
        <taxon>Solanum</taxon>
    </lineage>
</organism>